<dbReference type="AlphaFoldDB" id="A0AAD8UHE8"/>
<proteinExistence type="predicted"/>
<dbReference type="GeneID" id="85386449"/>
<reference evidence="2" key="1">
    <citation type="submission" date="2021-12" db="EMBL/GenBank/DDBJ databases">
        <title>Comparative genomics, transcriptomics and evolutionary studies reveal genomic signatures of adaptation to plant cell wall in hemibiotrophic fungi.</title>
        <authorList>
            <consortium name="DOE Joint Genome Institute"/>
            <person name="Baroncelli R."/>
            <person name="Diaz J.F."/>
            <person name="Benocci T."/>
            <person name="Peng M."/>
            <person name="Battaglia E."/>
            <person name="Haridas S."/>
            <person name="Andreopoulos W."/>
            <person name="Labutti K."/>
            <person name="Pangilinan J."/>
            <person name="Floch G.L."/>
            <person name="Makela M.R."/>
            <person name="Henrissat B."/>
            <person name="Grigoriev I.V."/>
            <person name="Crouch J.A."/>
            <person name="De Vries R.P."/>
            <person name="Sukno S.A."/>
            <person name="Thon M.R."/>
        </authorList>
    </citation>
    <scope>NUCLEOTIDE SEQUENCE</scope>
    <source>
        <strain evidence="2">CBS 112980</strain>
    </source>
</reference>
<comment type="caution">
    <text evidence="2">The sequence shown here is derived from an EMBL/GenBank/DDBJ whole genome shotgun (WGS) entry which is preliminary data.</text>
</comment>
<dbReference type="RefSeq" id="XP_060364392.1">
    <property type="nucleotide sequence ID" value="XM_060502550.1"/>
</dbReference>
<dbReference type="Proteomes" id="UP001244207">
    <property type="component" value="Unassembled WGS sequence"/>
</dbReference>
<evidence type="ECO:0008006" key="4">
    <source>
        <dbReference type="Google" id="ProtNLM"/>
    </source>
</evidence>
<evidence type="ECO:0000313" key="2">
    <source>
        <dbReference type="EMBL" id="KAK1724337.1"/>
    </source>
</evidence>
<keyword evidence="3" id="KW-1185">Reference proteome</keyword>
<gene>
    <name evidence="2" type="ORF">BDZ83DRAFT_356150</name>
</gene>
<evidence type="ECO:0000256" key="1">
    <source>
        <dbReference type="SAM" id="SignalP"/>
    </source>
</evidence>
<feature type="chain" id="PRO_5042123968" description="Secreted protein" evidence="1">
    <location>
        <begin position="21"/>
        <end position="85"/>
    </location>
</feature>
<dbReference type="EMBL" id="JAHMHS010000053">
    <property type="protein sequence ID" value="KAK1724337.1"/>
    <property type="molecule type" value="Genomic_DNA"/>
</dbReference>
<organism evidence="2 3">
    <name type="scientific">Glomerella acutata</name>
    <name type="common">Colletotrichum acutatum</name>
    <dbReference type="NCBI Taxonomy" id="27357"/>
    <lineage>
        <taxon>Eukaryota</taxon>
        <taxon>Fungi</taxon>
        <taxon>Dikarya</taxon>
        <taxon>Ascomycota</taxon>
        <taxon>Pezizomycotina</taxon>
        <taxon>Sordariomycetes</taxon>
        <taxon>Hypocreomycetidae</taxon>
        <taxon>Glomerellales</taxon>
        <taxon>Glomerellaceae</taxon>
        <taxon>Colletotrichum</taxon>
        <taxon>Colletotrichum acutatum species complex</taxon>
    </lineage>
</organism>
<keyword evidence="1" id="KW-0732">Signal</keyword>
<evidence type="ECO:0000313" key="3">
    <source>
        <dbReference type="Proteomes" id="UP001244207"/>
    </source>
</evidence>
<feature type="signal peptide" evidence="1">
    <location>
        <begin position="1"/>
        <end position="20"/>
    </location>
</feature>
<protein>
    <recommendedName>
        <fullName evidence="4">Secreted protein</fullName>
    </recommendedName>
</protein>
<accession>A0AAD8UHE8</accession>
<sequence length="85" mass="9840">MVSFVTTLVFALLCMSIVTCIWRISVKSKVESSRLIKTHVHHMAHGCREVIILYFTTSNTLPTILNINWTLTSNTNFRQKRKETQ</sequence>
<name>A0AAD8UHE8_GLOAC</name>